<dbReference type="PROSITE" id="PS51340">
    <property type="entry name" value="MOSC"/>
    <property type="match status" value="1"/>
</dbReference>
<protein>
    <recommendedName>
        <fullName evidence="2">MOSC domain-containing protein</fullName>
    </recommendedName>
</protein>
<organism evidence="3 4">
    <name type="scientific">Extremus antarcticus</name>
    <dbReference type="NCBI Taxonomy" id="702011"/>
    <lineage>
        <taxon>Eukaryota</taxon>
        <taxon>Fungi</taxon>
        <taxon>Dikarya</taxon>
        <taxon>Ascomycota</taxon>
        <taxon>Pezizomycotina</taxon>
        <taxon>Dothideomycetes</taxon>
        <taxon>Dothideomycetidae</taxon>
        <taxon>Mycosphaerellales</taxon>
        <taxon>Extremaceae</taxon>
        <taxon>Extremus</taxon>
    </lineage>
</organism>
<accession>A0AAJ0DNI1</accession>
<feature type="region of interest" description="Disordered" evidence="1">
    <location>
        <begin position="321"/>
        <end position="373"/>
    </location>
</feature>
<evidence type="ECO:0000313" key="4">
    <source>
        <dbReference type="Proteomes" id="UP001271007"/>
    </source>
</evidence>
<dbReference type="GO" id="GO:0003824">
    <property type="term" value="F:catalytic activity"/>
    <property type="evidence" value="ECO:0007669"/>
    <property type="project" value="InterPro"/>
</dbReference>
<evidence type="ECO:0000256" key="1">
    <source>
        <dbReference type="SAM" id="MobiDB-lite"/>
    </source>
</evidence>
<dbReference type="GO" id="GO:0030151">
    <property type="term" value="F:molybdenum ion binding"/>
    <property type="evidence" value="ECO:0007669"/>
    <property type="project" value="InterPro"/>
</dbReference>
<evidence type="ECO:0000259" key="2">
    <source>
        <dbReference type="PROSITE" id="PS51340"/>
    </source>
</evidence>
<reference evidence="3" key="1">
    <citation type="submission" date="2023-04" db="EMBL/GenBank/DDBJ databases">
        <title>Black Yeasts Isolated from many extreme environments.</title>
        <authorList>
            <person name="Coleine C."/>
            <person name="Stajich J.E."/>
            <person name="Selbmann L."/>
        </authorList>
    </citation>
    <scope>NUCLEOTIDE SEQUENCE</scope>
    <source>
        <strain evidence="3">CCFEE 5312</strain>
    </source>
</reference>
<dbReference type="InterPro" id="IPR005303">
    <property type="entry name" value="MOCOS_middle"/>
</dbReference>
<evidence type="ECO:0000313" key="3">
    <source>
        <dbReference type="EMBL" id="KAK3053851.1"/>
    </source>
</evidence>
<dbReference type="GO" id="GO:0030170">
    <property type="term" value="F:pyridoxal phosphate binding"/>
    <property type="evidence" value="ECO:0007669"/>
    <property type="project" value="InterPro"/>
</dbReference>
<gene>
    <name evidence="3" type="ORF">LTR09_005131</name>
</gene>
<dbReference type="EMBL" id="JAWDJX010000014">
    <property type="protein sequence ID" value="KAK3053851.1"/>
    <property type="molecule type" value="Genomic_DNA"/>
</dbReference>
<dbReference type="Proteomes" id="UP001271007">
    <property type="component" value="Unassembled WGS sequence"/>
</dbReference>
<feature type="compositionally biased region" description="Pro residues" evidence="1">
    <location>
        <begin position="362"/>
        <end position="373"/>
    </location>
</feature>
<comment type="caution">
    <text evidence="3">The sequence shown here is derived from an EMBL/GenBank/DDBJ whole genome shotgun (WGS) entry which is preliminary data.</text>
</comment>
<name>A0AAJ0DNI1_9PEZI</name>
<feature type="domain" description="MOSC" evidence="2">
    <location>
        <begin position="145"/>
        <end position="316"/>
    </location>
</feature>
<dbReference type="Pfam" id="PF03476">
    <property type="entry name" value="MOSC_N"/>
    <property type="match status" value="1"/>
</dbReference>
<dbReference type="InterPro" id="IPR005302">
    <property type="entry name" value="MoCF_Sase_C"/>
</dbReference>
<sequence length="373" mass="40993">MKIQRIFIYPVKSLGPVELAASEITNEGLRFDRQYVLVKPPNEKSAGLAEHITIKTTFQLGLFKQSIDRSWSKLTITHTQAKDKAILVLPLSPSPLSLLNAEQFQVSIFGTKAPGLDMGEEASRYFSYHLNQTVRLLYIGGNGQREIPGAAFIPKNYQAVSISVNDRLQPQRVRFADAAPLLITSTASEEDARRRLPAAARSEDLIVRFRPNIHVDVGQEQAPYDEDTWNMLSIRPKLDPEQEIMVRCLFKTVRCLSLNVDLSKGAMITTPNQLFGLLMKDRRVNPLFPHKPVFGQYACAGPSGAVLRVGDEVEVTERLSKSPTPILPGTPVTASSPAPFLSVGPPMSPAPPLTSPLSAGPPMSPAPEVPQIR</sequence>
<proteinExistence type="predicted"/>
<keyword evidence="4" id="KW-1185">Reference proteome</keyword>
<dbReference type="AlphaFoldDB" id="A0AAJ0DNI1"/>
<dbReference type="SUPFAM" id="SSF141673">
    <property type="entry name" value="MOSC N-terminal domain-like"/>
    <property type="match status" value="1"/>
</dbReference>
<dbReference type="Pfam" id="PF03473">
    <property type="entry name" value="MOSC"/>
    <property type="match status" value="1"/>
</dbReference>